<evidence type="ECO:0000256" key="6">
    <source>
        <dbReference type="ARBA" id="ARBA00023034"/>
    </source>
</evidence>
<dbReference type="GO" id="GO:0006886">
    <property type="term" value="P:intracellular protein transport"/>
    <property type="evidence" value="ECO:0007669"/>
    <property type="project" value="InterPro"/>
</dbReference>
<dbReference type="GO" id="GO:0017119">
    <property type="term" value="C:Golgi transport complex"/>
    <property type="evidence" value="ECO:0007669"/>
    <property type="project" value="InterPro"/>
</dbReference>
<comment type="subcellular location">
    <subcellularLocation>
        <location evidence="1">Golgi apparatus membrane</location>
        <topology evidence="1">Peripheral membrane protein</topology>
    </subcellularLocation>
</comment>
<dbReference type="GO" id="GO:0007030">
    <property type="term" value="P:Golgi organization"/>
    <property type="evidence" value="ECO:0007669"/>
    <property type="project" value="TreeGrafter"/>
</dbReference>
<keyword evidence="4" id="KW-0813">Transport</keyword>
<dbReference type="GO" id="GO:0000139">
    <property type="term" value="C:Golgi membrane"/>
    <property type="evidence" value="ECO:0007669"/>
    <property type="project" value="UniProtKB-SubCell"/>
</dbReference>
<evidence type="ECO:0000256" key="8">
    <source>
        <dbReference type="ARBA" id="ARBA00031345"/>
    </source>
</evidence>
<evidence type="ECO:0000256" key="2">
    <source>
        <dbReference type="ARBA" id="ARBA00005831"/>
    </source>
</evidence>
<evidence type="ECO:0000256" key="1">
    <source>
        <dbReference type="ARBA" id="ARBA00004395"/>
    </source>
</evidence>
<keyword evidence="5" id="KW-0653">Protein transport</keyword>
<gene>
    <name evidence="10" type="ORF">GHT06_009305</name>
</gene>
<dbReference type="AlphaFoldDB" id="A0AAD5Q1D7"/>
<evidence type="ECO:0000256" key="9">
    <source>
        <dbReference type="SAM" id="MobiDB-lite"/>
    </source>
</evidence>
<dbReference type="InterPro" id="IPR019335">
    <property type="entry name" value="COG7"/>
</dbReference>
<protein>
    <recommendedName>
        <fullName evidence="3">Conserved oligomeric Golgi complex subunit 7</fullName>
    </recommendedName>
    <alternativeName>
        <fullName evidence="8">Component of oligomeric Golgi complex 7</fullName>
    </alternativeName>
</protein>
<evidence type="ECO:0000256" key="7">
    <source>
        <dbReference type="ARBA" id="ARBA00023136"/>
    </source>
</evidence>
<comment type="caution">
    <text evidence="10">The sequence shown here is derived from an EMBL/GenBank/DDBJ whole genome shotgun (WGS) entry which is preliminary data.</text>
</comment>
<proteinExistence type="inferred from homology"/>
<evidence type="ECO:0000256" key="3">
    <source>
        <dbReference type="ARBA" id="ARBA00020984"/>
    </source>
</evidence>
<name>A0AAD5Q1D7_9CRUS</name>
<organism evidence="10 11">
    <name type="scientific">Daphnia sinensis</name>
    <dbReference type="NCBI Taxonomy" id="1820382"/>
    <lineage>
        <taxon>Eukaryota</taxon>
        <taxon>Metazoa</taxon>
        <taxon>Ecdysozoa</taxon>
        <taxon>Arthropoda</taxon>
        <taxon>Crustacea</taxon>
        <taxon>Branchiopoda</taxon>
        <taxon>Diplostraca</taxon>
        <taxon>Cladocera</taxon>
        <taxon>Anomopoda</taxon>
        <taxon>Daphniidae</taxon>
        <taxon>Daphnia</taxon>
        <taxon>Daphnia similis group</taxon>
    </lineage>
</organism>
<keyword evidence="11" id="KW-1185">Reference proteome</keyword>
<dbReference type="PANTHER" id="PTHR21443:SF0">
    <property type="entry name" value="CONSERVED OLIGOMERIC GOLGI COMPLEX SUBUNIT 7"/>
    <property type="match status" value="1"/>
</dbReference>
<sequence>MDHSGEDSLHTALSLLQTLGELLLVLEENDSMFSDVVKTCAKKLNQDGVPLSCCKTFYLEPQPLQRLEALFKQCTQNERCCYLSPTIAVALELNSNIQNCINVTLMSPIHQQINQLGSREWADIISGSGLTEDLPEFGLAPMEYITQIGQYLMMLPQHLEPFVLQENRGLTRALSEHSFPHGQPPGTDHPETGQHQSSATDFLLGCVATACASALSDAILRIESVGPKGAKQLAADIDYLGNIFEDLGLVLPTSLMELAELFRAAAASILLSDVASFKSAICGKDHRLVAAVRSITNLPSSD</sequence>
<feature type="region of interest" description="Disordered" evidence="9">
    <location>
        <begin position="175"/>
        <end position="195"/>
    </location>
</feature>
<evidence type="ECO:0000313" key="11">
    <source>
        <dbReference type="Proteomes" id="UP000820818"/>
    </source>
</evidence>
<dbReference type="GO" id="GO:0006890">
    <property type="term" value="P:retrograde vesicle-mediated transport, Golgi to endoplasmic reticulum"/>
    <property type="evidence" value="ECO:0007669"/>
    <property type="project" value="TreeGrafter"/>
</dbReference>
<evidence type="ECO:0000256" key="5">
    <source>
        <dbReference type="ARBA" id="ARBA00022927"/>
    </source>
</evidence>
<accession>A0AAD5Q1D7</accession>
<evidence type="ECO:0000256" key="4">
    <source>
        <dbReference type="ARBA" id="ARBA00022448"/>
    </source>
</evidence>
<keyword evidence="7" id="KW-0472">Membrane</keyword>
<dbReference type="Proteomes" id="UP000820818">
    <property type="component" value="Linkage Group LG1"/>
</dbReference>
<dbReference type="PANTHER" id="PTHR21443">
    <property type="entry name" value="CONSERVED OLIGOMERIC GOLGI COMPLEX COMPONENT 7"/>
    <property type="match status" value="1"/>
</dbReference>
<reference evidence="10 11" key="1">
    <citation type="submission" date="2022-05" db="EMBL/GenBank/DDBJ databases">
        <title>A multi-omics perspective on studying reproductive biology in Daphnia sinensis.</title>
        <authorList>
            <person name="Jia J."/>
        </authorList>
    </citation>
    <scope>NUCLEOTIDE SEQUENCE [LARGE SCALE GENOMIC DNA]</scope>
    <source>
        <strain evidence="10 11">WSL</strain>
    </source>
</reference>
<dbReference type="Pfam" id="PF10191">
    <property type="entry name" value="COG7"/>
    <property type="match status" value="1"/>
</dbReference>
<keyword evidence="6" id="KW-0333">Golgi apparatus</keyword>
<comment type="similarity">
    <text evidence="2">Belongs to the COG7 family.</text>
</comment>
<dbReference type="EMBL" id="WJBH02000001">
    <property type="protein sequence ID" value="KAI9565513.1"/>
    <property type="molecule type" value="Genomic_DNA"/>
</dbReference>
<evidence type="ECO:0000313" key="10">
    <source>
        <dbReference type="EMBL" id="KAI9565513.1"/>
    </source>
</evidence>